<evidence type="ECO:0000256" key="1">
    <source>
        <dbReference type="ARBA" id="ARBA00006484"/>
    </source>
</evidence>
<dbReference type="PANTHER" id="PTHR43544:SF32">
    <property type="entry name" value="CHAIN DEHYDROGENASE, PUTATIVE (AFU_ORTHOLOGUE AFUA_5G01530)-RELATED"/>
    <property type="match status" value="1"/>
</dbReference>
<name>A0AAV9QBP5_9PEZI</name>
<dbReference type="InterPro" id="IPR036291">
    <property type="entry name" value="NAD(P)-bd_dom_sf"/>
</dbReference>
<dbReference type="GO" id="GO:0005737">
    <property type="term" value="C:cytoplasm"/>
    <property type="evidence" value="ECO:0007669"/>
    <property type="project" value="TreeGrafter"/>
</dbReference>
<sequence length="249" mass="26161">MSTQTIVLVTGANSGIGYATAKVIASASPDYHVLIGSRNPESGKKAVAELQATGEIRGTLTDVQIDVTDQASVDALANFIEEKFGRLDVLINNAGIAPTDGDLRSIIDRTFQTNVTGPIVLTEALKPLLFKSKKGPYSIYVTSGLGSLTMAESGKVYAAPYAVYSASKSALNMLMIYEAKEMGKKGLKSFVVSPGLVRSNLRGKSEEAVNAGGAAGDPMVSGQTILGVVEGKRDADVGKFVHKDGVYPW</sequence>
<keyword evidence="4" id="KW-1185">Reference proteome</keyword>
<dbReference type="PRINTS" id="PR00080">
    <property type="entry name" value="SDRFAMILY"/>
</dbReference>
<evidence type="ECO:0000313" key="4">
    <source>
        <dbReference type="Proteomes" id="UP001345827"/>
    </source>
</evidence>
<comment type="similarity">
    <text evidence="1 2">Belongs to the short-chain dehydrogenases/reductases (SDR) family.</text>
</comment>
<dbReference type="EMBL" id="JAXLQG010000005">
    <property type="protein sequence ID" value="KAK5539687.1"/>
    <property type="molecule type" value="Genomic_DNA"/>
</dbReference>
<dbReference type="Pfam" id="PF00106">
    <property type="entry name" value="adh_short"/>
    <property type="match status" value="1"/>
</dbReference>
<dbReference type="InterPro" id="IPR002347">
    <property type="entry name" value="SDR_fam"/>
</dbReference>
<proteinExistence type="inferred from homology"/>
<dbReference type="AlphaFoldDB" id="A0AAV9QBP5"/>
<dbReference type="Gene3D" id="3.40.50.720">
    <property type="entry name" value="NAD(P)-binding Rossmann-like Domain"/>
    <property type="match status" value="1"/>
</dbReference>
<reference evidence="3 4" key="1">
    <citation type="submission" date="2023-06" db="EMBL/GenBank/DDBJ databases">
        <title>Black Yeasts Isolated from many extreme environments.</title>
        <authorList>
            <person name="Coleine C."/>
            <person name="Stajich J.E."/>
            <person name="Selbmann L."/>
        </authorList>
    </citation>
    <scope>NUCLEOTIDE SEQUENCE [LARGE SCALE GENOMIC DNA]</scope>
    <source>
        <strain evidence="3 4">CCFEE 5887</strain>
    </source>
</reference>
<evidence type="ECO:0000313" key="3">
    <source>
        <dbReference type="EMBL" id="KAK5539687.1"/>
    </source>
</evidence>
<dbReference type="SUPFAM" id="SSF51735">
    <property type="entry name" value="NAD(P)-binding Rossmann-fold domains"/>
    <property type="match status" value="1"/>
</dbReference>
<accession>A0AAV9QBP5</accession>
<dbReference type="GO" id="GO:0019748">
    <property type="term" value="P:secondary metabolic process"/>
    <property type="evidence" value="ECO:0007669"/>
    <property type="project" value="TreeGrafter"/>
</dbReference>
<evidence type="ECO:0008006" key="5">
    <source>
        <dbReference type="Google" id="ProtNLM"/>
    </source>
</evidence>
<organism evidence="3 4">
    <name type="scientific">Vermiconidia calcicola</name>
    <dbReference type="NCBI Taxonomy" id="1690605"/>
    <lineage>
        <taxon>Eukaryota</taxon>
        <taxon>Fungi</taxon>
        <taxon>Dikarya</taxon>
        <taxon>Ascomycota</taxon>
        <taxon>Pezizomycotina</taxon>
        <taxon>Dothideomycetes</taxon>
        <taxon>Dothideomycetidae</taxon>
        <taxon>Mycosphaerellales</taxon>
        <taxon>Extremaceae</taxon>
        <taxon>Vermiconidia</taxon>
    </lineage>
</organism>
<gene>
    <name evidence="3" type="ORF">LTR25_003392</name>
</gene>
<dbReference type="Proteomes" id="UP001345827">
    <property type="component" value="Unassembled WGS sequence"/>
</dbReference>
<evidence type="ECO:0000256" key="2">
    <source>
        <dbReference type="RuleBase" id="RU000363"/>
    </source>
</evidence>
<dbReference type="PRINTS" id="PR00081">
    <property type="entry name" value="GDHRDH"/>
</dbReference>
<dbReference type="PANTHER" id="PTHR43544">
    <property type="entry name" value="SHORT-CHAIN DEHYDROGENASE/REDUCTASE"/>
    <property type="match status" value="1"/>
</dbReference>
<protein>
    <recommendedName>
        <fullName evidence="5">NAD(P)-binding protein</fullName>
    </recommendedName>
</protein>
<comment type="caution">
    <text evidence="3">The sequence shown here is derived from an EMBL/GenBank/DDBJ whole genome shotgun (WGS) entry which is preliminary data.</text>
</comment>
<dbReference type="InterPro" id="IPR051468">
    <property type="entry name" value="Fungal_SecMetab_SDRs"/>
</dbReference>
<dbReference type="GO" id="GO:0016491">
    <property type="term" value="F:oxidoreductase activity"/>
    <property type="evidence" value="ECO:0007669"/>
    <property type="project" value="TreeGrafter"/>
</dbReference>